<evidence type="ECO:0000313" key="3">
    <source>
        <dbReference type="Proteomes" id="UP000250140"/>
    </source>
</evidence>
<evidence type="ECO:0000313" key="2">
    <source>
        <dbReference type="EMBL" id="OCL08122.1"/>
    </source>
</evidence>
<dbReference type="EMBL" id="KV749714">
    <property type="protein sequence ID" value="OCL08122.1"/>
    <property type="molecule type" value="Genomic_DNA"/>
</dbReference>
<dbReference type="Proteomes" id="UP000250140">
    <property type="component" value="Unassembled WGS sequence"/>
</dbReference>
<keyword evidence="3" id="KW-1185">Reference proteome</keyword>
<evidence type="ECO:0000256" key="1">
    <source>
        <dbReference type="SAM" id="Phobius"/>
    </source>
</evidence>
<organism evidence="2 3">
    <name type="scientific">Glonium stellatum</name>
    <dbReference type="NCBI Taxonomy" id="574774"/>
    <lineage>
        <taxon>Eukaryota</taxon>
        <taxon>Fungi</taxon>
        <taxon>Dikarya</taxon>
        <taxon>Ascomycota</taxon>
        <taxon>Pezizomycotina</taxon>
        <taxon>Dothideomycetes</taxon>
        <taxon>Pleosporomycetidae</taxon>
        <taxon>Gloniales</taxon>
        <taxon>Gloniaceae</taxon>
        <taxon>Glonium</taxon>
    </lineage>
</organism>
<feature type="transmembrane region" description="Helical" evidence="1">
    <location>
        <begin position="12"/>
        <end position="31"/>
    </location>
</feature>
<accession>A0A8E2F038</accession>
<reference evidence="2 3" key="1">
    <citation type="journal article" date="2016" name="Nat. Commun.">
        <title>Ectomycorrhizal ecology is imprinted in the genome of the dominant symbiotic fungus Cenococcum geophilum.</title>
        <authorList>
            <consortium name="DOE Joint Genome Institute"/>
            <person name="Peter M."/>
            <person name="Kohler A."/>
            <person name="Ohm R.A."/>
            <person name="Kuo A."/>
            <person name="Krutzmann J."/>
            <person name="Morin E."/>
            <person name="Arend M."/>
            <person name="Barry K.W."/>
            <person name="Binder M."/>
            <person name="Choi C."/>
            <person name="Clum A."/>
            <person name="Copeland A."/>
            <person name="Grisel N."/>
            <person name="Haridas S."/>
            <person name="Kipfer T."/>
            <person name="LaButti K."/>
            <person name="Lindquist E."/>
            <person name="Lipzen A."/>
            <person name="Maire R."/>
            <person name="Meier B."/>
            <person name="Mihaltcheva S."/>
            <person name="Molinier V."/>
            <person name="Murat C."/>
            <person name="Poggeler S."/>
            <person name="Quandt C.A."/>
            <person name="Sperisen C."/>
            <person name="Tritt A."/>
            <person name="Tisserant E."/>
            <person name="Crous P.W."/>
            <person name="Henrissat B."/>
            <person name="Nehls U."/>
            <person name="Egli S."/>
            <person name="Spatafora J.W."/>
            <person name="Grigoriev I.V."/>
            <person name="Martin F.M."/>
        </authorList>
    </citation>
    <scope>NUCLEOTIDE SEQUENCE [LARGE SCALE GENOMIC DNA]</scope>
    <source>
        <strain evidence="2 3">CBS 207.34</strain>
    </source>
</reference>
<gene>
    <name evidence="2" type="ORF">AOQ84DRAFT_47128</name>
</gene>
<keyword evidence="1" id="KW-1133">Transmembrane helix</keyword>
<protein>
    <submittedName>
        <fullName evidence="2">Uncharacterized protein</fullName>
    </submittedName>
</protein>
<keyword evidence="1" id="KW-0812">Transmembrane</keyword>
<proteinExistence type="predicted"/>
<sequence>MKKKPRECYCYIQFSTLCLYLLPLNIIYGRYSSLRRSRGGSRYPGLRRLFLRNHNPLICRRTSLKETRTANKSLGCARNLGHATALSKSGLKDQQLYSFPLRLE</sequence>
<dbReference type="AlphaFoldDB" id="A0A8E2F038"/>
<name>A0A8E2F038_9PEZI</name>
<keyword evidence="1" id="KW-0472">Membrane</keyword>